<evidence type="ECO:0000313" key="3">
    <source>
        <dbReference type="Proteomes" id="UP001401887"/>
    </source>
</evidence>
<dbReference type="PROSITE" id="PS50011">
    <property type="entry name" value="PROTEIN_KINASE_DOM"/>
    <property type="match status" value="1"/>
</dbReference>
<dbReference type="PANTHER" id="PTHR24359:SF1">
    <property type="entry name" value="INHIBITOR OF NUCLEAR FACTOR KAPPA-B KINASE EPSILON SUBUNIT HOMOLOG 1-RELATED"/>
    <property type="match status" value="1"/>
</dbReference>
<evidence type="ECO:0000259" key="1">
    <source>
        <dbReference type="PROSITE" id="PS50011"/>
    </source>
</evidence>
<dbReference type="InterPro" id="IPR008271">
    <property type="entry name" value="Ser/Thr_kinase_AS"/>
</dbReference>
<gene>
    <name evidence="2" type="ORF">Dcar01_01029</name>
</gene>
<dbReference type="InterPro" id="IPR000719">
    <property type="entry name" value="Prot_kinase_dom"/>
</dbReference>
<dbReference type="Pfam" id="PF00069">
    <property type="entry name" value="Pkinase"/>
    <property type="match status" value="1"/>
</dbReference>
<dbReference type="PROSITE" id="PS00108">
    <property type="entry name" value="PROTEIN_KINASE_ST"/>
    <property type="match status" value="1"/>
</dbReference>
<name>A0ABP9W751_9DEIO</name>
<organism evidence="2 3">
    <name type="scientific">Deinococcus carri</name>
    <dbReference type="NCBI Taxonomy" id="1211323"/>
    <lineage>
        <taxon>Bacteria</taxon>
        <taxon>Thermotogati</taxon>
        <taxon>Deinococcota</taxon>
        <taxon>Deinococci</taxon>
        <taxon>Deinococcales</taxon>
        <taxon>Deinococcaceae</taxon>
        <taxon>Deinococcus</taxon>
    </lineage>
</organism>
<dbReference type="Proteomes" id="UP001401887">
    <property type="component" value="Unassembled WGS sequence"/>
</dbReference>
<dbReference type="EMBL" id="BAABRP010000002">
    <property type="protein sequence ID" value="GAA5512315.1"/>
    <property type="molecule type" value="Genomic_DNA"/>
</dbReference>
<accession>A0ABP9W751</accession>
<dbReference type="InterPro" id="IPR011009">
    <property type="entry name" value="Kinase-like_dom_sf"/>
</dbReference>
<protein>
    <recommendedName>
        <fullName evidence="1">Protein kinase domain-containing protein</fullName>
    </recommendedName>
</protein>
<sequence length="362" mass="39928">MTSPPPTLSTHPALFLHGLTLEGGWRVTGRATTVKGQPAGGHQSVGYFVEREDGHLGFLKAIDLSGIIQARNVMRALQEVTEQFNFEVSLLEHCSDMRLSRVVHAIAHGEHRIPGALIPVPYIVFDRADGDVRDHLEATAVDDVWLLRCIHHVAVGLHQLHTARFAHNDVKPANVLVFEALGSKIGDLGTAVDASGTSPHGSKAFAGSWDCAPPEVPYLAEQADAWQHGRRCDLYMLGGLITFLFTHQHFNTFLKRELPEELLPLFWGGDFTGPFEEALPHLLAAFDRAAREVEGALRPRLHPSVAGEVTRSIRELCHPDPARRGHPRNLSGLNPLGLERYISLYDRLAMKASLARKRGSRP</sequence>
<proteinExistence type="predicted"/>
<dbReference type="PANTHER" id="PTHR24359">
    <property type="entry name" value="SERINE/THREONINE-PROTEIN KINASE SBK1"/>
    <property type="match status" value="1"/>
</dbReference>
<keyword evidence="3" id="KW-1185">Reference proteome</keyword>
<dbReference type="SUPFAM" id="SSF56112">
    <property type="entry name" value="Protein kinase-like (PK-like)"/>
    <property type="match status" value="1"/>
</dbReference>
<evidence type="ECO:0000313" key="2">
    <source>
        <dbReference type="EMBL" id="GAA5512315.1"/>
    </source>
</evidence>
<dbReference type="SMART" id="SM00220">
    <property type="entry name" value="S_TKc"/>
    <property type="match status" value="1"/>
</dbReference>
<comment type="caution">
    <text evidence="2">The sequence shown here is derived from an EMBL/GenBank/DDBJ whole genome shotgun (WGS) entry which is preliminary data.</text>
</comment>
<reference evidence="2 3" key="1">
    <citation type="submission" date="2024-02" db="EMBL/GenBank/DDBJ databases">
        <title>Deinococcus carri NBRC 110142.</title>
        <authorList>
            <person name="Ichikawa N."/>
            <person name="Katano-Makiyama Y."/>
            <person name="Hidaka K."/>
        </authorList>
    </citation>
    <scope>NUCLEOTIDE SEQUENCE [LARGE SCALE GENOMIC DNA]</scope>
    <source>
        <strain evidence="2 3">NBRC 110142</strain>
    </source>
</reference>
<dbReference type="Gene3D" id="1.10.510.10">
    <property type="entry name" value="Transferase(Phosphotransferase) domain 1"/>
    <property type="match status" value="1"/>
</dbReference>
<feature type="domain" description="Protein kinase" evidence="1">
    <location>
        <begin position="31"/>
        <end position="342"/>
    </location>
</feature>
<dbReference type="RefSeq" id="WP_345461972.1">
    <property type="nucleotide sequence ID" value="NZ_BAABRP010000002.1"/>
</dbReference>